<accession>A0ACC0JID3</accession>
<protein>
    <submittedName>
        <fullName evidence="1">Uncharacterized protein</fullName>
    </submittedName>
</protein>
<proteinExistence type="predicted"/>
<dbReference type="EMBL" id="CM046104">
    <property type="protein sequence ID" value="KAI8423911.1"/>
    <property type="molecule type" value="Genomic_DNA"/>
</dbReference>
<comment type="caution">
    <text evidence="1">The sequence shown here is derived from an EMBL/GenBank/DDBJ whole genome shotgun (WGS) entry which is preliminary data.</text>
</comment>
<dbReference type="Proteomes" id="UP001064048">
    <property type="component" value="Chromosome 4"/>
</dbReference>
<reference evidence="1 2" key="1">
    <citation type="journal article" date="2022" name="Genome Biol. Evol.">
        <title>The Spruce Budworm Genome: Reconstructing the Evolutionary History of Antifreeze Proteins.</title>
        <authorList>
            <person name="Beliveau C."/>
            <person name="Gagne P."/>
            <person name="Picq S."/>
            <person name="Vernygora O."/>
            <person name="Keeling C.I."/>
            <person name="Pinkney K."/>
            <person name="Doucet D."/>
            <person name="Wen F."/>
            <person name="Johnston J.S."/>
            <person name="Maaroufi H."/>
            <person name="Boyle B."/>
            <person name="Laroche J."/>
            <person name="Dewar K."/>
            <person name="Juretic N."/>
            <person name="Blackburn G."/>
            <person name="Nisole A."/>
            <person name="Brunet B."/>
            <person name="Brandao M."/>
            <person name="Lumley L."/>
            <person name="Duan J."/>
            <person name="Quan G."/>
            <person name="Lucarotti C.J."/>
            <person name="Roe A.D."/>
            <person name="Sperling F.A.H."/>
            <person name="Levesque R.C."/>
            <person name="Cusson M."/>
        </authorList>
    </citation>
    <scope>NUCLEOTIDE SEQUENCE [LARGE SCALE GENOMIC DNA]</scope>
    <source>
        <strain evidence="1">Glfc:IPQL:Cfum</strain>
    </source>
</reference>
<name>A0ACC0JID3_CHOFU</name>
<feature type="non-terminal residue" evidence="1">
    <location>
        <position position="1"/>
    </location>
</feature>
<organism evidence="1 2">
    <name type="scientific">Choristoneura fumiferana</name>
    <name type="common">Spruce budworm moth</name>
    <name type="synonym">Archips fumiferana</name>
    <dbReference type="NCBI Taxonomy" id="7141"/>
    <lineage>
        <taxon>Eukaryota</taxon>
        <taxon>Metazoa</taxon>
        <taxon>Ecdysozoa</taxon>
        <taxon>Arthropoda</taxon>
        <taxon>Hexapoda</taxon>
        <taxon>Insecta</taxon>
        <taxon>Pterygota</taxon>
        <taxon>Neoptera</taxon>
        <taxon>Endopterygota</taxon>
        <taxon>Lepidoptera</taxon>
        <taxon>Glossata</taxon>
        <taxon>Ditrysia</taxon>
        <taxon>Tortricoidea</taxon>
        <taxon>Tortricidae</taxon>
        <taxon>Tortricinae</taxon>
        <taxon>Choristoneura</taxon>
    </lineage>
</organism>
<evidence type="ECO:0000313" key="2">
    <source>
        <dbReference type="Proteomes" id="UP001064048"/>
    </source>
</evidence>
<sequence>EAMADEPRDEEVMVRLAAATGPQIISVSQRRHALFGEHQPGDGGWRGGPGGARGAAAGAELGRRLLLAARAGDAQAVVDLMAQGAPFTTDWLGTSPLHLACAGGHVAAAGVLLRAGVSRDARTKVDRTPLHLAAHAGHARVAALLLDHGALPDTRDMLQMTPLHWACARGHAGLAALLARRGCSPRARCKFGRTPLQLAAPAVRQAVRAALQERAQHAEAMAVDESAAADPNYEALAMPLPNEEKPIIRIQQKVTKPNIEIESGPAEQTAGSLGAGAGAAAGAGAGEGARAAALLRQHGITLLPVDDTSTVLSALQSGRTVVLSDKVCAAFSGADGDGGARQNTDEGEGARCGGRHGGCGGGRGGRGGARRRQDHHEQGQLQQAPAGGAGRGRGRRRGGGGEAVVCVPEQFVRSMSARYLRAQLLAAHAALAAMSRELRAAREHPRHPS</sequence>
<evidence type="ECO:0000313" key="1">
    <source>
        <dbReference type="EMBL" id="KAI8423911.1"/>
    </source>
</evidence>
<gene>
    <name evidence="1" type="ORF">MSG28_002584</name>
</gene>
<keyword evidence="2" id="KW-1185">Reference proteome</keyword>